<dbReference type="EMBL" id="MEUV01000001">
    <property type="protein sequence ID" value="OGC46520.1"/>
    <property type="molecule type" value="Genomic_DNA"/>
</dbReference>
<dbReference type="Proteomes" id="UP000178615">
    <property type="component" value="Unassembled WGS sequence"/>
</dbReference>
<comment type="caution">
    <text evidence="1">The sequence shown here is derived from an EMBL/GenBank/DDBJ whole genome shotgun (WGS) entry which is preliminary data.</text>
</comment>
<name>A0A1F4UP12_UNCKA</name>
<protein>
    <submittedName>
        <fullName evidence="1">Uncharacterized protein</fullName>
    </submittedName>
</protein>
<proteinExistence type="predicted"/>
<dbReference type="AlphaFoldDB" id="A0A1F4UP12"/>
<sequence length="90" mass="10107">MKYCPVTGEKRPNEENFCADCGAPLVLEKPKSNPYKDGVPCCISVQIGEKTVCPHCNKMIMVSNKAFYCHFCGHSFINIWPYESIRSKSG</sequence>
<evidence type="ECO:0000313" key="1">
    <source>
        <dbReference type="EMBL" id="OGC46520.1"/>
    </source>
</evidence>
<evidence type="ECO:0000313" key="2">
    <source>
        <dbReference type="Proteomes" id="UP000178615"/>
    </source>
</evidence>
<gene>
    <name evidence="1" type="ORF">A2V49_00530</name>
</gene>
<organism evidence="1 2">
    <name type="scientific">candidate division WWE3 bacterium RBG_19FT_COMBO_34_6</name>
    <dbReference type="NCBI Taxonomy" id="1802612"/>
    <lineage>
        <taxon>Bacteria</taxon>
        <taxon>Katanobacteria</taxon>
    </lineage>
</organism>
<accession>A0A1F4UP12</accession>
<reference evidence="1 2" key="1">
    <citation type="journal article" date="2016" name="Nat. Commun.">
        <title>Thousands of microbial genomes shed light on interconnected biogeochemical processes in an aquifer system.</title>
        <authorList>
            <person name="Anantharaman K."/>
            <person name="Brown C.T."/>
            <person name="Hug L.A."/>
            <person name="Sharon I."/>
            <person name="Castelle C.J."/>
            <person name="Probst A.J."/>
            <person name="Thomas B.C."/>
            <person name="Singh A."/>
            <person name="Wilkins M.J."/>
            <person name="Karaoz U."/>
            <person name="Brodie E.L."/>
            <person name="Williams K.H."/>
            <person name="Hubbard S.S."/>
            <person name="Banfield J.F."/>
        </authorList>
    </citation>
    <scope>NUCLEOTIDE SEQUENCE [LARGE SCALE GENOMIC DNA]</scope>
</reference>